<organism evidence="1">
    <name type="scientific">Anguilla anguilla</name>
    <name type="common">European freshwater eel</name>
    <name type="synonym">Muraena anguilla</name>
    <dbReference type="NCBI Taxonomy" id="7936"/>
    <lineage>
        <taxon>Eukaryota</taxon>
        <taxon>Metazoa</taxon>
        <taxon>Chordata</taxon>
        <taxon>Craniata</taxon>
        <taxon>Vertebrata</taxon>
        <taxon>Euteleostomi</taxon>
        <taxon>Actinopterygii</taxon>
        <taxon>Neopterygii</taxon>
        <taxon>Teleostei</taxon>
        <taxon>Anguilliformes</taxon>
        <taxon>Anguillidae</taxon>
        <taxon>Anguilla</taxon>
    </lineage>
</organism>
<accession>A0A0E9PBG3</accession>
<name>A0A0E9PBG3_ANGAN</name>
<proteinExistence type="predicted"/>
<evidence type="ECO:0000313" key="1">
    <source>
        <dbReference type="EMBL" id="JAH01193.1"/>
    </source>
</evidence>
<protein>
    <submittedName>
        <fullName evidence="1">Uncharacterized protein</fullName>
    </submittedName>
</protein>
<dbReference type="EMBL" id="GBXM01107384">
    <property type="protein sequence ID" value="JAH01193.1"/>
    <property type="molecule type" value="Transcribed_RNA"/>
</dbReference>
<dbReference type="AlphaFoldDB" id="A0A0E9PBG3"/>
<reference evidence="1" key="1">
    <citation type="submission" date="2014-11" db="EMBL/GenBank/DDBJ databases">
        <authorList>
            <person name="Amaro Gonzalez C."/>
        </authorList>
    </citation>
    <scope>NUCLEOTIDE SEQUENCE</scope>
</reference>
<sequence>MKSTEQTLIPQFLRSKLSAAWR</sequence>
<reference evidence="1" key="2">
    <citation type="journal article" date="2015" name="Fish Shellfish Immunol.">
        <title>Early steps in the European eel (Anguilla anguilla)-Vibrio vulnificus interaction in the gills: Role of the RtxA13 toxin.</title>
        <authorList>
            <person name="Callol A."/>
            <person name="Pajuelo D."/>
            <person name="Ebbesson L."/>
            <person name="Teles M."/>
            <person name="MacKenzie S."/>
            <person name="Amaro C."/>
        </authorList>
    </citation>
    <scope>NUCLEOTIDE SEQUENCE</scope>
</reference>